<sequence>MMYGKGSAPSDLTLPRLFKVDISQTTNAVYEVPARLCVHEVKSSSPVNKLQDHMPSVAVIKDIAVIIDVLATLCKCSRCSSAILESVLLYVSDGGTALSFVRTFTGSSIQTTLPIPECEIHNQPLTLDITYQSK</sequence>
<accession>F0WUX6</accession>
<protein>
    <submittedName>
        <fullName evidence="1">AlNc14C282G10123 protein</fullName>
    </submittedName>
</protein>
<organism evidence="1">
    <name type="scientific">Albugo laibachii Nc14</name>
    <dbReference type="NCBI Taxonomy" id="890382"/>
    <lineage>
        <taxon>Eukaryota</taxon>
        <taxon>Sar</taxon>
        <taxon>Stramenopiles</taxon>
        <taxon>Oomycota</taxon>
        <taxon>Peronosporomycetes</taxon>
        <taxon>Albuginales</taxon>
        <taxon>Albuginaceae</taxon>
        <taxon>Albugo</taxon>
    </lineage>
</organism>
<dbReference type="AlphaFoldDB" id="F0WUX6"/>
<name>F0WUX6_9STRA</name>
<gene>
    <name evidence="1" type="primary">AlNc14C282G10123</name>
    <name evidence="1" type="ORF">ALNC14_113560</name>
</gene>
<reference evidence="1" key="1">
    <citation type="journal article" date="2011" name="PLoS Biol.">
        <title>Gene gain and loss during evolution of obligate parasitism in the white rust pathogen of Arabidopsis thaliana.</title>
        <authorList>
            <person name="Kemen E."/>
            <person name="Gardiner A."/>
            <person name="Schultz-Larsen T."/>
            <person name="Kemen A.C."/>
            <person name="Balmuth A.L."/>
            <person name="Robert-Seilaniantz A."/>
            <person name="Bailey K."/>
            <person name="Holub E."/>
            <person name="Studholme D.J."/>
            <person name="Maclean D."/>
            <person name="Jones J.D."/>
        </authorList>
    </citation>
    <scope>NUCLEOTIDE SEQUENCE</scope>
</reference>
<dbReference type="EMBL" id="FR824327">
    <property type="protein sequence ID" value="CCA25212.1"/>
    <property type="molecule type" value="Genomic_DNA"/>
</dbReference>
<dbReference type="HOGENOM" id="CLU_1900104_0_0_1"/>
<proteinExistence type="predicted"/>
<reference evidence="1" key="2">
    <citation type="submission" date="2011-02" db="EMBL/GenBank/DDBJ databases">
        <authorList>
            <person name="MacLean D."/>
        </authorList>
    </citation>
    <scope>NUCLEOTIDE SEQUENCE</scope>
</reference>
<evidence type="ECO:0000313" key="1">
    <source>
        <dbReference type="EMBL" id="CCA25212.1"/>
    </source>
</evidence>